<evidence type="ECO:0000256" key="1">
    <source>
        <dbReference type="SAM" id="MobiDB-lite"/>
    </source>
</evidence>
<dbReference type="AlphaFoldDB" id="A0AAE0ZN53"/>
<name>A0AAE0ZN53_9GAST</name>
<gene>
    <name evidence="2" type="ORF">RRG08_011849</name>
</gene>
<proteinExistence type="predicted"/>
<reference evidence="2" key="1">
    <citation type="journal article" date="2023" name="G3 (Bethesda)">
        <title>A reference genome for the long-term kleptoplast-retaining sea slug Elysia crispata morphotype clarki.</title>
        <authorList>
            <person name="Eastman K.E."/>
            <person name="Pendleton A.L."/>
            <person name="Shaikh M.A."/>
            <person name="Suttiyut T."/>
            <person name="Ogas R."/>
            <person name="Tomko P."/>
            <person name="Gavelis G."/>
            <person name="Widhalm J.R."/>
            <person name="Wisecaver J.H."/>
        </authorList>
    </citation>
    <scope>NUCLEOTIDE SEQUENCE</scope>
    <source>
        <strain evidence="2">ECLA1</strain>
    </source>
</reference>
<dbReference type="EMBL" id="JAWDGP010003665">
    <property type="protein sequence ID" value="KAK3771936.1"/>
    <property type="molecule type" value="Genomic_DNA"/>
</dbReference>
<keyword evidence="3" id="KW-1185">Reference proteome</keyword>
<evidence type="ECO:0000313" key="2">
    <source>
        <dbReference type="EMBL" id="KAK3771936.1"/>
    </source>
</evidence>
<accession>A0AAE0ZN53</accession>
<evidence type="ECO:0000313" key="3">
    <source>
        <dbReference type="Proteomes" id="UP001283361"/>
    </source>
</evidence>
<feature type="region of interest" description="Disordered" evidence="1">
    <location>
        <begin position="64"/>
        <end position="87"/>
    </location>
</feature>
<comment type="caution">
    <text evidence="2">The sequence shown here is derived from an EMBL/GenBank/DDBJ whole genome shotgun (WGS) entry which is preliminary data.</text>
</comment>
<dbReference type="Proteomes" id="UP001283361">
    <property type="component" value="Unassembled WGS sequence"/>
</dbReference>
<sequence length="130" mass="14072">MNILEVRSIVESDHLSALTIDAITGPKTRHGLLSSVSDLASLAKRVLDVDGCELITLMRIARSQEPGVRSQEPGARSQEPGTREQSSDLWSLISTGVVRLSLSTSHRFGSRFSLARPASALRFISGEQSI</sequence>
<protein>
    <submittedName>
        <fullName evidence="2">Uncharacterized protein</fullName>
    </submittedName>
</protein>
<organism evidence="2 3">
    <name type="scientific">Elysia crispata</name>
    <name type="common">lettuce slug</name>
    <dbReference type="NCBI Taxonomy" id="231223"/>
    <lineage>
        <taxon>Eukaryota</taxon>
        <taxon>Metazoa</taxon>
        <taxon>Spiralia</taxon>
        <taxon>Lophotrochozoa</taxon>
        <taxon>Mollusca</taxon>
        <taxon>Gastropoda</taxon>
        <taxon>Heterobranchia</taxon>
        <taxon>Euthyneura</taxon>
        <taxon>Panpulmonata</taxon>
        <taxon>Sacoglossa</taxon>
        <taxon>Placobranchoidea</taxon>
        <taxon>Plakobranchidae</taxon>
        <taxon>Elysia</taxon>
    </lineage>
</organism>